<dbReference type="InterPro" id="IPR013320">
    <property type="entry name" value="ConA-like_dom_sf"/>
</dbReference>
<name>A0AAU7JNU7_9HYPH</name>
<dbReference type="EMBL" id="CP157484">
    <property type="protein sequence ID" value="XBO41619.1"/>
    <property type="molecule type" value="Genomic_DNA"/>
</dbReference>
<dbReference type="InterPro" id="IPR013319">
    <property type="entry name" value="GH11/12"/>
</dbReference>
<organism evidence="1">
    <name type="scientific">Alsobacter sp. KACC 23698</name>
    <dbReference type="NCBI Taxonomy" id="3149229"/>
    <lineage>
        <taxon>Bacteria</taxon>
        <taxon>Pseudomonadati</taxon>
        <taxon>Pseudomonadota</taxon>
        <taxon>Alphaproteobacteria</taxon>
        <taxon>Hyphomicrobiales</taxon>
        <taxon>Alsobacteraceae</taxon>
        <taxon>Alsobacter</taxon>
    </lineage>
</organism>
<evidence type="ECO:0000313" key="1">
    <source>
        <dbReference type="EMBL" id="XBO41619.1"/>
    </source>
</evidence>
<proteinExistence type="predicted"/>
<dbReference type="Gene3D" id="2.60.120.180">
    <property type="match status" value="1"/>
</dbReference>
<dbReference type="SUPFAM" id="SSF49899">
    <property type="entry name" value="Concanavalin A-like lectins/glucanases"/>
    <property type="match status" value="1"/>
</dbReference>
<reference evidence="1" key="1">
    <citation type="submission" date="2024-05" db="EMBL/GenBank/DDBJ databases">
        <authorList>
            <person name="Kim S."/>
            <person name="Heo J."/>
            <person name="Choi H."/>
            <person name="Choi Y."/>
            <person name="Kwon S.-W."/>
            <person name="Kim Y."/>
        </authorList>
    </citation>
    <scope>NUCLEOTIDE SEQUENCE</scope>
    <source>
        <strain evidence="1">KACC 23698</strain>
    </source>
</reference>
<dbReference type="GO" id="GO:0004553">
    <property type="term" value="F:hydrolase activity, hydrolyzing O-glycosyl compounds"/>
    <property type="evidence" value="ECO:0007669"/>
    <property type="project" value="InterPro"/>
</dbReference>
<dbReference type="AlphaFoldDB" id="A0AAU7JNU7"/>
<dbReference type="RefSeq" id="WP_406858473.1">
    <property type="nucleotide sequence ID" value="NZ_CP157484.1"/>
</dbReference>
<accession>A0AAU7JNU7</accession>
<sequence length="425" mass="44526">MFISRRRRSGSVAVNPNLLAIPDSTNYTKSGSSYLAYASPWGKGALVQGTDFTDTITVDTVNFPNNTAIAMSWPATPAASGVYGYMAVSFGNYDGGAPSVAVTPVQVDALTTFSQSWNVTVGSGDYGGLTEFYLTTTSGQDTFKTHEIGFFFHPSAAVISYFNSATLVGSHVNGGVTWNCRQIADGVTGRDVMFMASGNVDVASCTLDIKSALAFLKTNSVITGSEWVNGAALGSEPRSGAGSMTINSLSYTLSGSAVTNLAGTSIAAAPWSPLGNATVINGGLATQAIKETATTADHIVRAGVSKAASVKSYRLQFDAKPDLGRSWVQINSYNSTFGAGARGNFNLSGAGVLGDFYAYGTFVSNAKSILALANGYYRCTMEWTHDDDTVINLDIMPGTADDTSNYLGDVTKGVTIANVRLYEIP</sequence>
<gene>
    <name evidence="1" type="ORF">ABEG18_12935</name>
</gene>
<protein>
    <submittedName>
        <fullName evidence="1">Uncharacterized protein</fullName>
    </submittedName>
</protein>